<dbReference type="AlphaFoldDB" id="A0A7R9XZL9"/>
<dbReference type="PANTHER" id="PTHR13019">
    <property type="entry name" value="GOLGI APPARATUS MEMBRANE PROTEIN TVP23"/>
    <property type="match status" value="1"/>
</dbReference>
<keyword evidence="6" id="KW-0333">Golgi apparatus</keyword>
<feature type="transmembrane region" description="Helical" evidence="6">
    <location>
        <begin position="106"/>
        <end position="126"/>
    </location>
</feature>
<dbReference type="PANTHER" id="PTHR13019:SF7">
    <property type="entry name" value="GOLGI APPARATUS MEMBRANE PROTEIN TVP23"/>
    <property type="match status" value="1"/>
</dbReference>
<evidence type="ECO:0000256" key="2">
    <source>
        <dbReference type="ARBA" id="ARBA00005467"/>
    </source>
</evidence>
<organism evidence="7">
    <name type="scientific">Micromonas pusilla</name>
    <name type="common">Picoplanktonic green alga</name>
    <name type="synonym">Chromulina pusilla</name>
    <dbReference type="NCBI Taxonomy" id="38833"/>
    <lineage>
        <taxon>Eukaryota</taxon>
        <taxon>Viridiplantae</taxon>
        <taxon>Chlorophyta</taxon>
        <taxon>Mamiellophyceae</taxon>
        <taxon>Mamiellales</taxon>
        <taxon>Mamiellaceae</taxon>
        <taxon>Micromonas</taxon>
    </lineage>
</organism>
<evidence type="ECO:0000256" key="5">
    <source>
        <dbReference type="ARBA" id="ARBA00023136"/>
    </source>
</evidence>
<keyword evidence="5 6" id="KW-0472">Membrane</keyword>
<name>A0A7R9XZL9_MICPS</name>
<dbReference type="GO" id="GO:0016192">
    <property type="term" value="P:vesicle-mediated transport"/>
    <property type="evidence" value="ECO:0007669"/>
    <property type="project" value="TreeGrafter"/>
</dbReference>
<comment type="function">
    <text evidence="6">Golgi membrane protein involved in vesicular trafficking.</text>
</comment>
<dbReference type="GO" id="GO:0009306">
    <property type="term" value="P:protein secretion"/>
    <property type="evidence" value="ECO:0007669"/>
    <property type="project" value="TreeGrafter"/>
</dbReference>
<dbReference type="InterPro" id="IPR008564">
    <property type="entry name" value="TVP23-like"/>
</dbReference>
<feature type="transmembrane region" description="Helical" evidence="6">
    <location>
        <begin position="133"/>
        <end position="151"/>
    </location>
</feature>
<keyword evidence="3 6" id="KW-0812">Transmembrane</keyword>
<reference evidence="7" key="1">
    <citation type="submission" date="2021-01" db="EMBL/GenBank/DDBJ databases">
        <authorList>
            <person name="Corre E."/>
            <person name="Pelletier E."/>
            <person name="Niang G."/>
            <person name="Scheremetjew M."/>
            <person name="Finn R."/>
            <person name="Kale V."/>
            <person name="Holt S."/>
            <person name="Cochrane G."/>
            <person name="Meng A."/>
            <person name="Brown T."/>
            <person name="Cohen L."/>
        </authorList>
    </citation>
    <scope>NUCLEOTIDE SEQUENCE</scope>
    <source>
        <strain evidence="7">RCC1614</strain>
    </source>
</reference>
<accession>A0A7R9XZL9</accession>
<evidence type="ECO:0000256" key="1">
    <source>
        <dbReference type="ARBA" id="ARBA00004141"/>
    </source>
</evidence>
<proteinExistence type="inferred from homology"/>
<dbReference type="GO" id="GO:0000139">
    <property type="term" value="C:Golgi membrane"/>
    <property type="evidence" value="ECO:0007669"/>
    <property type="project" value="UniProtKB-SubCell"/>
</dbReference>
<evidence type="ECO:0000256" key="4">
    <source>
        <dbReference type="ARBA" id="ARBA00022989"/>
    </source>
</evidence>
<feature type="transmembrane region" description="Helical" evidence="6">
    <location>
        <begin position="43"/>
        <end position="60"/>
    </location>
</feature>
<sequence length="182" mass="20010">MSGSVPSAAIASPKHPVASFFHVAFKACALLVYLTCEWFESDFVLNFVTVILLLAADFWTTSNVSGRLLVGLRYWNEIDESGVSRWRFESRDAEGMKAVRASEKTLFWYSLYAVPAAWLALAIVALARLHLGYLLVCAVALALGGANLVGYTKCDKDAQANVSNFARTAVWNSVMPSFMQKT</sequence>
<comment type="similarity">
    <text evidence="2 6">Belongs to the TVP23 family.</text>
</comment>
<gene>
    <name evidence="7" type="ORF">MPUS1402_LOCUS5414</name>
</gene>
<feature type="non-terminal residue" evidence="7">
    <location>
        <position position="182"/>
    </location>
</feature>
<dbReference type="Pfam" id="PF05832">
    <property type="entry name" value="DUF846"/>
    <property type="match status" value="1"/>
</dbReference>
<dbReference type="OMA" id="KMIWWID"/>
<keyword evidence="4 6" id="KW-1133">Transmembrane helix</keyword>
<evidence type="ECO:0000313" key="7">
    <source>
        <dbReference type="EMBL" id="CAD8236910.1"/>
    </source>
</evidence>
<dbReference type="EMBL" id="HBDY01007363">
    <property type="protein sequence ID" value="CAD8236910.1"/>
    <property type="molecule type" value="Transcribed_RNA"/>
</dbReference>
<comment type="subcellular location">
    <subcellularLocation>
        <location evidence="6">Golgi apparatus membrane</location>
        <topology evidence="6">Multi-pass membrane protein</topology>
    </subcellularLocation>
    <subcellularLocation>
        <location evidence="1">Membrane</location>
        <topology evidence="1">Multi-pass membrane protein</topology>
    </subcellularLocation>
</comment>
<evidence type="ECO:0000256" key="6">
    <source>
        <dbReference type="RuleBase" id="RU361206"/>
    </source>
</evidence>
<evidence type="ECO:0000256" key="3">
    <source>
        <dbReference type="ARBA" id="ARBA00022692"/>
    </source>
</evidence>
<protein>
    <recommendedName>
        <fullName evidence="6">Golgi apparatus membrane protein TVP23</fullName>
    </recommendedName>
</protein>